<proteinExistence type="predicted"/>
<comment type="caution">
    <text evidence="3">The sequence shown here is derived from an EMBL/GenBank/DDBJ whole genome shotgun (WGS) entry which is preliminary data.</text>
</comment>
<dbReference type="PANTHER" id="PTHR24273">
    <property type="entry name" value="FI04643P-RELATED"/>
    <property type="match status" value="1"/>
</dbReference>
<dbReference type="Pfam" id="PF02494">
    <property type="entry name" value="HYR"/>
    <property type="match status" value="5"/>
</dbReference>
<dbReference type="InterPro" id="IPR003410">
    <property type="entry name" value="HYR_dom"/>
</dbReference>
<dbReference type="EMBL" id="MRZV01001135">
    <property type="protein sequence ID" value="PIK40326.1"/>
    <property type="molecule type" value="Genomic_DNA"/>
</dbReference>
<dbReference type="OrthoDB" id="6515930at2759"/>
<dbReference type="PANTHER" id="PTHR24273:SF32">
    <property type="entry name" value="HYALIN"/>
    <property type="match status" value="1"/>
</dbReference>
<dbReference type="STRING" id="307972.A0A2G8JX39"/>
<keyword evidence="4" id="KW-1185">Reference proteome</keyword>
<dbReference type="AlphaFoldDB" id="A0A2G8JX39"/>
<evidence type="ECO:0000256" key="1">
    <source>
        <dbReference type="ARBA" id="ARBA00022737"/>
    </source>
</evidence>
<feature type="domain" description="HYR" evidence="2">
    <location>
        <begin position="211"/>
        <end position="293"/>
    </location>
</feature>
<evidence type="ECO:0000259" key="2">
    <source>
        <dbReference type="PROSITE" id="PS50825"/>
    </source>
</evidence>
<dbReference type="PROSITE" id="PS50825">
    <property type="entry name" value="HYR"/>
    <property type="match status" value="5"/>
</dbReference>
<keyword evidence="1" id="KW-0677">Repeat</keyword>
<sequence>MALSLQYVMNRTETSFRLARQPFVVPVQTRPELYRNANSASLYWLLILLHLHLLAQHSTVTSFQGNIGQFVTWDVGSCLDSEDGSITPVCNEQSGDFFPVGQTPVRCTCTDSAGALSECEFSLTVLAVNTPPSPPTCPNIQPVTSFQGNIGQFVTWDISSCLDSEDGSITPVCNEQNGDLFPVGQTPVRCTCTDSAGALSECEFSLTVLAVNTPPSPPTCPNIQPVTSFQGNFGQFVTWDVGSCLDSEDGSITPVCNEQSGDFFPVGQTPVRCTCTDSAGALSECEFSLTVLAEGTTPPEVFQCPGEVREIVELGITSTVVLYDEPFATDNSNAPNLLQTQTCQPGGSYPVGETICLYLFVDPDGNSNSCTFLIIVTTIDTVPPVISDCPPQQTDTVELKQTSAQVVWFQPSATDNSGTATLQTQTHSPGDSFLIGQTTVMYIFVDPAGNTATCGFCVLIQIATELENELMDIINKISGENTTTKEVVMSSESIAEISDVEDFLEEDPQRVELVISSLESVVRAGEASINVTDPVVRSINNLMNLDRDILEDGMIEGGRAVAALEGQITNFQTNDGNFSTVLDNVGVTAVKIDARSVGSSLAYANILPENETLLVDGALQEGNTRLFSDGDAIPLEKRLHPYRYQQRF</sequence>
<dbReference type="Proteomes" id="UP000230750">
    <property type="component" value="Unassembled WGS sequence"/>
</dbReference>
<feature type="domain" description="HYR" evidence="2">
    <location>
        <begin position="128"/>
        <end position="210"/>
    </location>
</feature>
<evidence type="ECO:0000313" key="3">
    <source>
        <dbReference type="EMBL" id="PIK40326.1"/>
    </source>
</evidence>
<name>A0A2G8JX39_STIJA</name>
<evidence type="ECO:0000313" key="4">
    <source>
        <dbReference type="Proteomes" id="UP000230750"/>
    </source>
</evidence>
<reference evidence="3 4" key="1">
    <citation type="journal article" date="2017" name="PLoS Biol.">
        <title>The sea cucumber genome provides insights into morphological evolution and visceral regeneration.</title>
        <authorList>
            <person name="Zhang X."/>
            <person name="Sun L."/>
            <person name="Yuan J."/>
            <person name="Sun Y."/>
            <person name="Gao Y."/>
            <person name="Zhang L."/>
            <person name="Li S."/>
            <person name="Dai H."/>
            <person name="Hamel J.F."/>
            <person name="Liu C."/>
            <person name="Yu Y."/>
            <person name="Liu S."/>
            <person name="Lin W."/>
            <person name="Guo K."/>
            <person name="Jin S."/>
            <person name="Xu P."/>
            <person name="Storey K.B."/>
            <person name="Huan P."/>
            <person name="Zhang T."/>
            <person name="Zhou Y."/>
            <person name="Zhang J."/>
            <person name="Lin C."/>
            <person name="Li X."/>
            <person name="Xing L."/>
            <person name="Huo D."/>
            <person name="Sun M."/>
            <person name="Wang L."/>
            <person name="Mercier A."/>
            <person name="Li F."/>
            <person name="Yang H."/>
            <person name="Xiang J."/>
        </authorList>
    </citation>
    <scope>NUCLEOTIDE SEQUENCE [LARGE SCALE GENOMIC DNA]</scope>
    <source>
        <strain evidence="3">Shaxun</strain>
        <tissue evidence="3">Muscle</tissue>
    </source>
</reference>
<protein>
    <recommendedName>
        <fullName evidence="2">HYR domain-containing protein</fullName>
    </recommendedName>
</protein>
<feature type="domain" description="HYR" evidence="2">
    <location>
        <begin position="379"/>
        <end position="462"/>
    </location>
</feature>
<feature type="domain" description="HYR" evidence="2">
    <location>
        <begin position="294"/>
        <end position="378"/>
    </location>
</feature>
<accession>A0A2G8JX39</accession>
<gene>
    <name evidence="3" type="ORF">BSL78_22830</name>
</gene>
<organism evidence="3 4">
    <name type="scientific">Stichopus japonicus</name>
    <name type="common">Sea cucumber</name>
    <dbReference type="NCBI Taxonomy" id="307972"/>
    <lineage>
        <taxon>Eukaryota</taxon>
        <taxon>Metazoa</taxon>
        <taxon>Echinodermata</taxon>
        <taxon>Eleutherozoa</taxon>
        <taxon>Echinozoa</taxon>
        <taxon>Holothuroidea</taxon>
        <taxon>Aspidochirotacea</taxon>
        <taxon>Aspidochirotida</taxon>
        <taxon>Stichopodidae</taxon>
        <taxon>Apostichopus</taxon>
    </lineage>
</organism>
<feature type="domain" description="HYR" evidence="2">
    <location>
        <begin position="45"/>
        <end position="127"/>
    </location>
</feature>